<feature type="region of interest" description="Disordered" evidence="8">
    <location>
        <begin position="30"/>
        <end position="49"/>
    </location>
</feature>
<dbReference type="Proteomes" id="UP000240739">
    <property type="component" value="Unassembled WGS sequence"/>
</dbReference>
<feature type="region of interest" description="Disordered" evidence="8">
    <location>
        <begin position="440"/>
        <end position="465"/>
    </location>
</feature>
<accession>A0A2T4UGY6</accession>
<dbReference type="SUPFAM" id="SSF53187">
    <property type="entry name" value="Zn-dependent exopeptidases"/>
    <property type="match status" value="1"/>
</dbReference>
<organism evidence="11 12">
    <name type="scientific">Paraconexibacter algicola</name>
    <dbReference type="NCBI Taxonomy" id="2133960"/>
    <lineage>
        <taxon>Bacteria</taxon>
        <taxon>Bacillati</taxon>
        <taxon>Actinomycetota</taxon>
        <taxon>Thermoleophilia</taxon>
        <taxon>Solirubrobacterales</taxon>
        <taxon>Paraconexibacteraceae</taxon>
        <taxon>Paraconexibacter</taxon>
    </lineage>
</organism>
<keyword evidence="6" id="KW-0482">Metalloprotease</keyword>
<evidence type="ECO:0000259" key="10">
    <source>
        <dbReference type="PROSITE" id="PS52035"/>
    </source>
</evidence>
<feature type="chain" id="PRO_5015449654" description="Peptidase M14 domain-containing protein" evidence="9">
    <location>
        <begin position="24"/>
        <end position="848"/>
    </location>
</feature>
<reference evidence="11 12" key="1">
    <citation type="submission" date="2018-03" db="EMBL/GenBank/DDBJ databases">
        <title>Aquarubrobacter algicola gen. nov., sp. nov., a novel actinobacterium isolated from shallow eutrophic lake during the end of cyanobacterial harmful algal blooms.</title>
        <authorList>
            <person name="Chun S.J."/>
        </authorList>
    </citation>
    <scope>NUCLEOTIDE SEQUENCE [LARGE SCALE GENOMIC DNA]</scope>
    <source>
        <strain evidence="11 12">Seoho-28</strain>
    </source>
</reference>
<dbReference type="GO" id="GO:0004181">
    <property type="term" value="F:metallocarboxypeptidase activity"/>
    <property type="evidence" value="ECO:0007669"/>
    <property type="project" value="InterPro"/>
</dbReference>
<sequence>MHPSARRLALSVACAALALPAAAAAHERGATSRSAGTSATAPAAPATTVRVLGTDGPLRTALRSTRAVRRSCVTRPLTGAGVAQHRWIAPADGEAALRLRAARGDWDLAVFESTSGKLVGSSAAFGADEVVTLTLREGASLLVQACRRTAAAPAAASLTTTFTRLDLSGLPRTAPRLSLVDVPLEGRGALARLEATGVDVTHDIDADSAKVLVADDHDRDALRAAGFTLRTVIADVIAASRRDAARGAATLRQAPASALPTGRTGYRVYEDYQAELKQIVEQHPAIARPVRLRGRTFQGRELGVVEIAGNVARRDDGRPTFILNGLHHAREWPAAESIMEFAHDLVRGYGKDPRITKLLDEVRVVVMPITNADGFIVSRASPDPDPDEELGVGTVYSLATGVIVLGGSLSYKRKNCNPGFAVPSFPCELAIGTDPNRNYASSWGGPGASSNPNDQTYRGTGPFSEPETQAVRELTSTVNPTSFLTIHNVAALILRPPGLKADGFAPDEEALKALGQRMADATGYTNQYGFELYDTSGTTDDWTYATTGGFGYTIELGPEDGLFHGNYQRHVIDQYVGTGERAGKGIREAYLLAAEAARNPAYTSRVAGRAPAGRTLRLTKTFDTLTSDVCAIADPLPVSLPLQLGEGADPTACIGATGVRRSPEKLEFTTVVPASGRFEWWVNPSTRPFELKAGRREEYTLTCENGGKVEQSQPLFVARGETARVELPCGGTLPAEGGAASAGATRVRIGRLQSTLRTLNARRRGLVSIGVRGGPVRSVRLALLRATGSRVLGEVRVARLSRTTRVAVRLRRGVRLRPGSYRLRLTARLPKGSPVTVTRGVRLTTPRR</sequence>
<dbReference type="Pfam" id="PF00246">
    <property type="entry name" value="Peptidase_M14"/>
    <property type="match status" value="1"/>
</dbReference>
<evidence type="ECO:0000256" key="2">
    <source>
        <dbReference type="ARBA" id="ARBA00005988"/>
    </source>
</evidence>
<dbReference type="SMART" id="SM00631">
    <property type="entry name" value="Zn_pept"/>
    <property type="match status" value="1"/>
</dbReference>
<comment type="caution">
    <text evidence="11">The sequence shown here is derived from an EMBL/GenBank/DDBJ whole genome shotgun (WGS) entry which is preliminary data.</text>
</comment>
<dbReference type="PANTHER" id="PTHR11705:SF143">
    <property type="entry name" value="SLL0236 PROTEIN"/>
    <property type="match status" value="1"/>
</dbReference>
<dbReference type="GO" id="GO:0008270">
    <property type="term" value="F:zinc ion binding"/>
    <property type="evidence" value="ECO:0007669"/>
    <property type="project" value="InterPro"/>
</dbReference>
<comment type="similarity">
    <text evidence="2 7">Belongs to the peptidase M14 family.</text>
</comment>
<keyword evidence="5" id="KW-0862">Zinc</keyword>
<keyword evidence="3" id="KW-0645">Protease</keyword>
<keyword evidence="4" id="KW-0378">Hydrolase</keyword>
<dbReference type="CDD" id="cd03859">
    <property type="entry name" value="M14_CPT"/>
    <property type="match status" value="1"/>
</dbReference>
<protein>
    <recommendedName>
        <fullName evidence="10">Peptidase M14 domain-containing protein</fullName>
    </recommendedName>
</protein>
<evidence type="ECO:0000256" key="3">
    <source>
        <dbReference type="ARBA" id="ARBA00022670"/>
    </source>
</evidence>
<keyword evidence="12" id="KW-1185">Reference proteome</keyword>
<comment type="cofactor">
    <cofactor evidence="1">
        <name>Zn(2+)</name>
        <dbReference type="ChEBI" id="CHEBI:29105"/>
    </cofactor>
</comment>
<feature type="signal peptide" evidence="9">
    <location>
        <begin position="1"/>
        <end position="23"/>
    </location>
</feature>
<keyword evidence="9" id="KW-0732">Signal</keyword>
<dbReference type="EMBL" id="PYYB01000001">
    <property type="protein sequence ID" value="PTL58526.1"/>
    <property type="molecule type" value="Genomic_DNA"/>
</dbReference>
<evidence type="ECO:0000256" key="1">
    <source>
        <dbReference type="ARBA" id="ARBA00001947"/>
    </source>
</evidence>
<evidence type="ECO:0000256" key="9">
    <source>
        <dbReference type="SAM" id="SignalP"/>
    </source>
</evidence>
<evidence type="ECO:0000256" key="7">
    <source>
        <dbReference type="PROSITE-ProRule" id="PRU01379"/>
    </source>
</evidence>
<evidence type="ECO:0000313" key="12">
    <source>
        <dbReference type="Proteomes" id="UP000240739"/>
    </source>
</evidence>
<dbReference type="RefSeq" id="WP_107566964.1">
    <property type="nucleotide sequence ID" value="NZ_PYYB01000001.1"/>
</dbReference>
<dbReference type="GO" id="GO:0005615">
    <property type="term" value="C:extracellular space"/>
    <property type="evidence" value="ECO:0007669"/>
    <property type="project" value="TreeGrafter"/>
</dbReference>
<dbReference type="AlphaFoldDB" id="A0A2T4UGY6"/>
<evidence type="ECO:0000256" key="8">
    <source>
        <dbReference type="SAM" id="MobiDB-lite"/>
    </source>
</evidence>
<name>A0A2T4UGY6_9ACTN</name>
<feature type="domain" description="Peptidase M14" evidence="10">
    <location>
        <begin position="265"/>
        <end position="575"/>
    </location>
</feature>
<evidence type="ECO:0000256" key="4">
    <source>
        <dbReference type="ARBA" id="ARBA00022801"/>
    </source>
</evidence>
<dbReference type="Gene3D" id="3.40.630.10">
    <property type="entry name" value="Zn peptidases"/>
    <property type="match status" value="1"/>
</dbReference>
<dbReference type="InterPro" id="IPR000834">
    <property type="entry name" value="Peptidase_M14"/>
</dbReference>
<evidence type="ECO:0000256" key="6">
    <source>
        <dbReference type="ARBA" id="ARBA00023049"/>
    </source>
</evidence>
<dbReference type="InterPro" id="IPR033810">
    <property type="entry name" value="Carboxypeptidase_T"/>
</dbReference>
<dbReference type="GO" id="GO:0006508">
    <property type="term" value="P:proteolysis"/>
    <property type="evidence" value="ECO:0007669"/>
    <property type="project" value="UniProtKB-KW"/>
</dbReference>
<dbReference type="PANTHER" id="PTHR11705">
    <property type="entry name" value="PROTEASE FAMILY M14 CARBOXYPEPTIDASE A,B"/>
    <property type="match status" value="1"/>
</dbReference>
<evidence type="ECO:0000256" key="5">
    <source>
        <dbReference type="ARBA" id="ARBA00022833"/>
    </source>
</evidence>
<proteinExistence type="inferred from homology"/>
<gene>
    <name evidence="11" type="ORF">C7Y72_02070</name>
</gene>
<dbReference type="OrthoDB" id="5240362at2"/>
<evidence type="ECO:0000313" key="11">
    <source>
        <dbReference type="EMBL" id="PTL58526.1"/>
    </source>
</evidence>
<feature type="active site" description="Proton donor/acceptor" evidence="7">
    <location>
        <position position="555"/>
    </location>
</feature>
<feature type="compositionally biased region" description="Low complexity" evidence="8">
    <location>
        <begin position="31"/>
        <end position="48"/>
    </location>
</feature>
<feature type="compositionally biased region" description="Polar residues" evidence="8">
    <location>
        <begin position="448"/>
        <end position="458"/>
    </location>
</feature>
<dbReference type="PROSITE" id="PS52035">
    <property type="entry name" value="PEPTIDASE_M14"/>
    <property type="match status" value="1"/>
</dbReference>